<geneLocation type="plasmid" evidence="1 2">
    <name>pAT1</name>
</geneLocation>
<evidence type="ECO:0000313" key="1">
    <source>
        <dbReference type="EMBL" id="QYY44744.1"/>
    </source>
</evidence>
<dbReference type="RefSeq" id="WP_220561167.1">
    <property type="nucleotide sequence ID" value="NZ_CP080765.1"/>
</dbReference>
<evidence type="ECO:0000313" key="2">
    <source>
        <dbReference type="Proteomes" id="UP000826616"/>
    </source>
</evidence>
<keyword evidence="1" id="KW-0614">Plasmid</keyword>
<dbReference type="GeneID" id="97143481"/>
<accession>A0ABX8YGF1</accession>
<dbReference type="Proteomes" id="UP000826616">
    <property type="component" value="Plasmid pAT1"/>
</dbReference>
<gene>
    <name evidence="1" type="ORF">K3F53_19055</name>
</gene>
<evidence type="ECO:0008006" key="3">
    <source>
        <dbReference type="Google" id="ProtNLM"/>
    </source>
</evidence>
<keyword evidence="2" id="KW-1185">Reference proteome</keyword>
<reference evidence="1 2" key="1">
    <citation type="submission" date="2021-08" db="EMBL/GenBank/DDBJ databases">
        <title>Complete genome sequence of the strain Aneurinibacillus thermoaerophilus CCM 8960.</title>
        <authorList>
            <person name="Musilova J."/>
            <person name="Kourilova X."/>
            <person name="Pernicova I."/>
            <person name="Bezdicek M."/>
            <person name="Lengerova M."/>
            <person name="Obruca S."/>
            <person name="Sedlar K."/>
        </authorList>
    </citation>
    <scope>NUCLEOTIDE SEQUENCE [LARGE SCALE GENOMIC DNA]</scope>
    <source>
        <strain evidence="1 2">CCM 8960</strain>
        <plasmid evidence="1 2">pAT1</plasmid>
    </source>
</reference>
<name>A0ABX8YGF1_ANETH</name>
<protein>
    <recommendedName>
        <fullName evidence="3">Transposase</fullName>
    </recommendedName>
</protein>
<dbReference type="EMBL" id="CP080765">
    <property type="protein sequence ID" value="QYY44744.1"/>
    <property type="molecule type" value="Genomic_DNA"/>
</dbReference>
<proteinExistence type="predicted"/>
<organism evidence="1 2">
    <name type="scientific">Aneurinibacillus thermoaerophilus</name>
    <dbReference type="NCBI Taxonomy" id="143495"/>
    <lineage>
        <taxon>Bacteria</taxon>
        <taxon>Bacillati</taxon>
        <taxon>Bacillota</taxon>
        <taxon>Bacilli</taxon>
        <taxon>Bacillales</taxon>
        <taxon>Paenibacillaceae</taxon>
        <taxon>Aneurinibacillus group</taxon>
        <taxon>Aneurinibacillus</taxon>
    </lineage>
</organism>
<sequence>MSERNTNGNGMLLFNGQPVEKALNDLLFSKSQAQVYTPEPAPKSLQEQMIERIENKIARLRYLMNRTRKRRKKRKLAWRVVALCEIADAMKEAAG</sequence>